<evidence type="ECO:0000313" key="2">
    <source>
        <dbReference type="Proteomes" id="UP001597273"/>
    </source>
</evidence>
<evidence type="ECO:0000313" key="1">
    <source>
        <dbReference type="EMBL" id="MFD1862754.1"/>
    </source>
</evidence>
<accession>A0ABW4QGQ1</accession>
<sequence length="95" mass="10865">MKFWQWIELDNEIQHGKTADGLSYWKKDIHGWNDNKTLLDATSLVSVTTVETDGTEDIEFNINYSRPELHGDLMIGKLVDQAKKDLAEAVRLSCL</sequence>
<proteinExistence type="predicted"/>
<name>A0ABW4QGQ1_9BACL</name>
<gene>
    <name evidence="1" type="ORF">ACFSDB_07410</name>
</gene>
<dbReference type="Proteomes" id="UP001597273">
    <property type="component" value="Unassembled WGS sequence"/>
</dbReference>
<dbReference type="EMBL" id="JBHUFW010000004">
    <property type="protein sequence ID" value="MFD1862754.1"/>
    <property type="molecule type" value="Genomic_DNA"/>
</dbReference>
<organism evidence="1 2">
    <name type="scientific">Planococcus chinensis</name>
    <dbReference type="NCBI Taxonomy" id="272917"/>
    <lineage>
        <taxon>Bacteria</taxon>
        <taxon>Bacillati</taxon>
        <taxon>Bacillota</taxon>
        <taxon>Bacilli</taxon>
        <taxon>Bacillales</taxon>
        <taxon>Caryophanaceae</taxon>
        <taxon>Planococcus</taxon>
    </lineage>
</organism>
<reference evidence="2" key="1">
    <citation type="journal article" date="2019" name="Int. J. Syst. Evol. Microbiol.">
        <title>The Global Catalogue of Microorganisms (GCM) 10K type strain sequencing project: providing services to taxonomists for standard genome sequencing and annotation.</title>
        <authorList>
            <consortium name="The Broad Institute Genomics Platform"/>
            <consortium name="The Broad Institute Genome Sequencing Center for Infectious Disease"/>
            <person name="Wu L."/>
            <person name="Ma J."/>
        </authorList>
    </citation>
    <scope>NUCLEOTIDE SEQUENCE [LARGE SCALE GENOMIC DNA]</scope>
    <source>
        <strain evidence="2">CGMCC 1.15475</strain>
    </source>
</reference>
<comment type="caution">
    <text evidence="1">The sequence shown here is derived from an EMBL/GenBank/DDBJ whole genome shotgun (WGS) entry which is preliminary data.</text>
</comment>
<protein>
    <submittedName>
        <fullName evidence="1">Uncharacterized protein</fullName>
    </submittedName>
</protein>
<dbReference type="RefSeq" id="WP_204892190.1">
    <property type="nucleotide sequence ID" value="NZ_JBHUFW010000004.1"/>
</dbReference>
<keyword evidence="2" id="KW-1185">Reference proteome</keyword>